<reference evidence="11 12" key="1">
    <citation type="submission" date="2020-02" db="EMBL/GenBank/DDBJ databases">
        <authorList>
            <person name="Ma Q."/>
            <person name="Huang Y."/>
            <person name="Song X."/>
            <person name="Pei D."/>
        </authorList>
    </citation>
    <scope>NUCLEOTIDE SEQUENCE [LARGE SCALE GENOMIC DNA]</scope>
    <source>
        <strain evidence="11">Sxm20200214</strain>
        <tissue evidence="11">Leaf</tissue>
    </source>
</reference>
<evidence type="ECO:0000256" key="4">
    <source>
        <dbReference type="ARBA" id="ARBA00022768"/>
    </source>
</evidence>
<keyword evidence="5" id="KW-0648">Protein biosynthesis</keyword>
<dbReference type="CDD" id="cd03707">
    <property type="entry name" value="EFTU_III"/>
    <property type="match status" value="1"/>
</dbReference>
<dbReference type="InterPro" id="IPR009000">
    <property type="entry name" value="Transl_B-barrel_sf"/>
</dbReference>
<dbReference type="PANTHER" id="PTHR43721:SF22">
    <property type="entry name" value="ELONGATION FACTOR TU, MITOCHONDRIAL"/>
    <property type="match status" value="1"/>
</dbReference>
<dbReference type="InterPro" id="IPR050055">
    <property type="entry name" value="EF-Tu_GTPase"/>
</dbReference>
<dbReference type="FunFam" id="2.40.30.10:FF:000001">
    <property type="entry name" value="Elongation factor Tu"/>
    <property type="match status" value="1"/>
</dbReference>
<dbReference type="PANTHER" id="PTHR43721">
    <property type="entry name" value="ELONGATION FACTOR TU-RELATED"/>
    <property type="match status" value="1"/>
</dbReference>
<evidence type="ECO:0000256" key="1">
    <source>
        <dbReference type="ARBA" id="ARBA00003982"/>
    </source>
</evidence>
<feature type="chain" id="PRO_5036460205" description="Elongation factor Tu" evidence="7">
    <location>
        <begin position="18"/>
        <end position="381"/>
    </location>
</feature>
<dbReference type="AlphaFoldDB" id="A0A8X7PTM7"/>
<dbReference type="Gene3D" id="2.40.30.10">
    <property type="entry name" value="Translation factors"/>
    <property type="match status" value="2"/>
</dbReference>
<dbReference type="SUPFAM" id="SSF50465">
    <property type="entry name" value="EF-Tu/eEF-1alpha/eIF2-gamma C-terminal domain"/>
    <property type="match status" value="1"/>
</dbReference>
<proteinExistence type="inferred from homology"/>
<evidence type="ECO:0000259" key="10">
    <source>
        <dbReference type="Pfam" id="PF03144"/>
    </source>
</evidence>
<dbReference type="SUPFAM" id="SSF52540">
    <property type="entry name" value="P-loop containing nucleoside triphosphate hydrolases"/>
    <property type="match status" value="1"/>
</dbReference>
<dbReference type="Proteomes" id="UP000886595">
    <property type="component" value="Unassembled WGS sequence"/>
</dbReference>
<feature type="signal peptide" evidence="7">
    <location>
        <begin position="1"/>
        <end position="17"/>
    </location>
</feature>
<evidence type="ECO:0000256" key="7">
    <source>
        <dbReference type="SAM" id="SignalP"/>
    </source>
</evidence>
<keyword evidence="3" id="KW-0547">Nucleotide-binding</keyword>
<evidence type="ECO:0000256" key="5">
    <source>
        <dbReference type="ARBA" id="ARBA00022917"/>
    </source>
</evidence>
<dbReference type="EMBL" id="JAAMPC010000015">
    <property type="protein sequence ID" value="KAG2255429.1"/>
    <property type="molecule type" value="Genomic_DNA"/>
</dbReference>
<name>A0A8X7PTM7_BRACI</name>
<evidence type="ECO:0000259" key="9">
    <source>
        <dbReference type="Pfam" id="PF03143"/>
    </source>
</evidence>
<organism evidence="11 12">
    <name type="scientific">Brassica carinata</name>
    <name type="common">Ethiopian mustard</name>
    <name type="synonym">Abyssinian cabbage</name>
    <dbReference type="NCBI Taxonomy" id="52824"/>
    <lineage>
        <taxon>Eukaryota</taxon>
        <taxon>Viridiplantae</taxon>
        <taxon>Streptophyta</taxon>
        <taxon>Embryophyta</taxon>
        <taxon>Tracheophyta</taxon>
        <taxon>Spermatophyta</taxon>
        <taxon>Magnoliopsida</taxon>
        <taxon>eudicotyledons</taxon>
        <taxon>Gunneridae</taxon>
        <taxon>Pentapetalae</taxon>
        <taxon>rosids</taxon>
        <taxon>malvids</taxon>
        <taxon>Brassicales</taxon>
        <taxon>Brassicaceae</taxon>
        <taxon>Brassiceae</taxon>
        <taxon>Brassica</taxon>
    </lineage>
</organism>
<evidence type="ECO:0000259" key="8">
    <source>
        <dbReference type="Pfam" id="PF00009"/>
    </source>
</evidence>
<dbReference type="InterPro" id="IPR009001">
    <property type="entry name" value="Transl_elong_EF1A/Init_IF2_C"/>
</dbReference>
<comment type="caution">
    <text evidence="11">The sequence shown here is derived from an EMBL/GenBank/DDBJ whole genome shotgun (WGS) entry which is preliminary data.</text>
</comment>
<dbReference type="GO" id="GO:0003924">
    <property type="term" value="F:GTPase activity"/>
    <property type="evidence" value="ECO:0007669"/>
    <property type="project" value="InterPro"/>
</dbReference>
<evidence type="ECO:0000256" key="3">
    <source>
        <dbReference type="ARBA" id="ARBA00022741"/>
    </source>
</evidence>
<dbReference type="GO" id="GO:0005525">
    <property type="term" value="F:GTP binding"/>
    <property type="evidence" value="ECO:0007669"/>
    <property type="project" value="UniProtKB-KW"/>
</dbReference>
<dbReference type="GO" id="GO:0003746">
    <property type="term" value="F:translation elongation factor activity"/>
    <property type="evidence" value="ECO:0007669"/>
    <property type="project" value="UniProtKB-KW"/>
</dbReference>
<evidence type="ECO:0008006" key="13">
    <source>
        <dbReference type="Google" id="ProtNLM"/>
    </source>
</evidence>
<sequence length="381" mass="42510">MARLVLGFHFLLPDLSSESDSSSGDTISSLDLFEPTFAADEKTTLTAAIFCCSKPHVNVGTIGHVDHGKTTLTAATKKAHVEYETAKRHYAHVYCPSHADYVKVLMDPCLRRRNLFYLHVRVGVQSFVCLLNKVDVVDVPELLELVEMELRELLSFYKFPGDDIPIIRGSSPSALQRTNDEIGRQAILKLMDAVDEYIPDHVRVLDKPFLMPIEDVFSIQGRGTVAKGRIEQGVIKVGEEVEILGLKDGLPMKSTVTRVEMFKKILDNGQAGYNVGLLLRGLKREDIQPGMPGSCKTYKKFEAEIYVLTKDEDYRPQFYLRTADITGRVELPEDVKMVMPGDNFTAVFELIMPVPLEIGQRFALREGGRTVGAGVVSKVMT</sequence>
<dbReference type="InterPro" id="IPR033720">
    <property type="entry name" value="EFTU_2"/>
</dbReference>
<gene>
    <name evidence="11" type="ORF">Bca52824_074723</name>
</gene>
<dbReference type="Pfam" id="PF03144">
    <property type="entry name" value="GTP_EFTU_D2"/>
    <property type="match status" value="1"/>
</dbReference>
<feature type="domain" description="Translation elongation factor EFTu/EF1A C-terminal" evidence="9">
    <location>
        <begin position="295"/>
        <end position="379"/>
    </location>
</feature>
<dbReference type="Pfam" id="PF03143">
    <property type="entry name" value="GTP_EFTU_D3"/>
    <property type="match status" value="1"/>
</dbReference>
<dbReference type="SUPFAM" id="SSF50447">
    <property type="entry name" value="Translation proteins"/>
    <property type="match status" value="1"/>
</dbReference>
<dbReference type="InterPro" id="IPR004160">
    <property type="entry name" value="Transl_elong_EFTu/EF1A_C"/>
</dbReference>
<dbReference type="InterPro" id="IPR027417">
    <property type="entry name" value="P-loop_NTPase"/>
</dbReference>
<comment type="function">
    <text evidence="1">This protein promotes the GTP-dependent binding of aminoacyl-tRNA to the A-site of ribosomes during protein biosynthesis.</text>
</comment>
<dbReference type="OrthoDB" id="2067at2759"/>
<evidence type="ECO:0000256" key="6">
    <source>
        <dbReference type="ARBA" id="ARBA00023134"/>
    </source>
</evidence>
<dbReference type="CDD" id="cd03697">
    <property type="entry name" value="EFTU_II"/>
    <property type="match status" value="1"/>
</dbReference>
<comment type="similarity">
    <text evidence="2">Belongs to the TRAFAC class translation factor GTPase superfamily. Classic translation factor GTPase family. EF-Tu/EF-1A subfamily.</text>
</comment>
<protein>
    <recommendedName>
        <fullName evidence="13">Elongation factor Tu</fullName>
    </recommendedName>
</protein>
<feature type="domain" description="Tr-type G" evidence="8">
    <location>
        <begin position="111"/>
        <end position="199"/>
    </location>
</feature>
<dbReference type="Pfam" id="PF00009">
    <property type="entry name" value="GTP_EFTU"/>
    <property type="match status" value="1"/>
</dbReference>
<dbReference type="Gene3D" id="3.40.50.300">
    <property type="entry name" value="P-loop containing nucleotide triphosphate hydrolases"/>
    <property type="match status" value="2"/>
</dbReference>
<evidence type="ECO:0000256" key="2">
    <source>
        <dbReference type="ARBA" id="ARBA00007249"/>
    </source>
</evidence>
<accession>A0A8X7PTM7</accession>
<keyword evidence="12" id="KW-1185">Reference proteome</keyword>
<dbReference type="InterPro" id="IPR004161">
    <property type="entry name" value="EFTu-like_2"/>
</dbReference>
<feature type="domain" description="Translation elongation factor EFTu-like" evidence="10">
    <location>
        <begin position="223"/>
        <end position="291"/>
    </location>
</feature>
<keyword evidence="4" id="KW-0251">Elongation factor</keyword>
<keyword evidence="6" id="KW-0342">GTP-binding</keyword>
<dbReference type="InterPro" id="IPR000795">
    <property type="entry name" value="T_Tr_GTP-bd_dom"/>
</dbReference>
<evidence type="ECO:0000313" key="12">
    <source>
        <dbReference type="Proteomes" id="UP000886595"/>
    </source>
</evidence>
<keyword evidence="7" id="KW-0732">Signal</keyword>
<evidence type="ECO:0000313" key="11">
    <source>
        <dbReference type="EMBL" id="KAG2255429.1"/>
    </source>
</evidence>